<dbReference type="GeneID" id="36842738"/>
<protein>
    <recommendedName>
        <fullName evidence="2">F-box incomplete domain containing protein</fullName>
    </recommendedName>
</protein>
<gene>
    <name evidence="1" type="ORF">pneo_cds_418</name>
</gene>
<reference evidence="1" key="1">
    <citation type="journal article" date="2018" name="Nat. Commun.">
        <title>Diversity and evolution of the emerging Pandoraviridae family.</title>
        <authorList>
            <person name="Legendre M."/>
            <person name="Fabre E."/>
            <person name="Poirot O."/>
            <person name="Jeudy S."/>
            <person name="Lartigue A."/>
            <person name="Alempic J.M."/>
            <person name="Beucher L."/>
            <person name="Philippe N."/>
            <person name="Bertaux L."/>
            <person name="Christo-Foroux E."/>
            <person name="Labadie K."/>
            <person name="Coute Y."/>
            <person name="Abergel C."/>
            <person name="Claverie J.M."/>
        </authorList>
    </citation>
    <scope>NUCLEOTIDE SEQUENCE [LARGE SCALE GENOMIC DNA]</scope>
    <source>
        <strain evidence="1">Neocaledonia</strain>
    </source>
</reference>
<name>A0A2U7UCE1_9VIRU</name>
<organism evidence="1">
    <name type="scientific">Pandoravirus neocaledonia</name>
    <dbReference type="NCBI Taxonomy" id="2107708"/>
    <lineage>
        <taxon>Viruses</taxon>
        <taxon>Pandoravirus</taxon>
    </lineage>
</organism>
<evidence type="ECO:0000313" key="1">
    <source>
        <dbReference type="EMBL" id="AVK76025.1"/>
    </source>
</evidence>
<dbReference type="Proteomes" id="UP000249287">
    <property type="component" value="Segment"/>
</dbReference>
<sequence>MSMAPQPDASIHDWLPPELLRMILNGAATAAARPSWRVDHVPRRGRPFLDPRWRFAARAVCRLWHDIVTRPNGVETAAIGRHPHNWPIAGHPAPPSACPKWPSGRVVCASVVADSIAAGRWDSAEAVYAWCAHEAGATRKQTAAAMVASGVTWVATAALEMAYSFGTRTPSITRVGVYRAPNTWAIGWDDDQGTLSAFVDVLWHVAITRASIATLESVMVRRGVSCLIGDALCAGGRGDEMAALAARGRPPSKVSWLHACAGPHHKCFARLLDVAAAGLIMPPPPAHTGEPSGRHESTWFALAMMDCRWRFLALLQARDMPFDIDAAFCAAAFARRLNTLQWLWAYATVRDPRRHRPDVPRAIRSALRGEKRPAKAVRVVSWLCLMCPRPVCPFSVEDASDADGYLLAQQSPLPLVLCLIEHWPRGFFESADRISLVFRRCVAERDLDSLGRLLHLIDQRTRLAPCGDDLLEGLDLWGALATLCAQDSHFAFTPMLAAMRIAKALTDGVRPRAGDVALFDASYNREIATPCRCVGHPLWRHGGDATASERRRVNDDQGPCYDERLLAALAPLRRWCRAKPVRASRVFPGWIPTPEASPLPAAEPERAIQDTLKHAVIEWLAGEGLLLPDDDESED</sequence>
<dbReference type="RefSeq" id="YP_009482028.1">
    <property type="nucleotide sequence ID" value="NC_037666.1"/>
</dbReference>
<evidence type="ECO:0008006" key="2">
    <source>
        <dbReference type="Google" id="ProtNLM"/>
    </source>
</evidence>
<proteinExistence type="predicted"/>
<accession>A0A2U7UCE1</accession>
<dbReference type="KEGG" id="vg:36842738"/>
<dbReference type="EMBL" id="MG011690">
    <property type="protein sequence ID" value="AVK76025.1"/>
    <property type="molecule type" value="Genomic_DNA"/>
</dbReference>